<feature type="domain" description="3'-5' exonuclease" evidence="1">
    <location>
        <begin position="30"/>
        <end position="224"/>
    </location>
</feature>
<dbReference type="InterPro" id="IPR036397">
    <property type="entry name" value="RNaseH_sf"/>
</dbReference>
<dbReference type="SUPFAM" id="SSF53098">
    <property type="entry name" value="Ribonuclease H-like"/>
    <property type="match status" value="1"/>
</dbReference>
<dbReference type="PANTHER" id="PTHR43040:SF1">
    <property type="entry name" value="RIBONUCLEASE D"/>
    <property type="match status" value="1"/>
</dbReference>
<accession>A0A1E1LKK5</accession>
<sequence>MANVNDRNILPLGATLEASAPVASLIIGLVDTSGAIAILVEALAKLPTIPPSLFLDLEGANLSRHGSPSILQIHVSPAGQTFSIDINTLGNEAFTTPGTSGQTLKTILESTSIPKVFFDVRNESDALFSHYGINLACIHDLQLMELASRDFGRKFVSGLAKCIVTDLSLTASERKTCKETKEKGLNLFAPERGGSYEVFNLRPLPETVSLYCIQDVHFMPRLWKLYNSKLTPTWKAKVLQAGKDRVASCKTKMYVSHGQHKALAPVGWK</sequence>
<protein>
    <recommendedName>
        <fullName evidence="1">3'-5' exonuclease domain-containing protein</fullName>
    </recommendedName>
</protein>
<dbReference type="PANTHER" id="PTHR43040">
    <property type="entry name" value="RIBONUCLEASE D"/>
    <property type="match status" value="1"/>
</dbReference>
<name>A0A1E1LKK5_9HELO</name>
<dbReference type="AlphaFoldDB" id="A0A1E1LKK5"/>
<proteinExistence type="predicted"/>
<dbReference type="InterPro" id="IPR012337">
    <property type="entry name" value="RNaseH-like_sf"/>
</dbReference>
<dbReference type="GO" id="GO:0003676">
    <property type="term" value="F:nucleic acid binding"/>
    <property type="evidence" value="ECO:0007669"/>
    <property type="project" value="InterPro"/>
</dbReference>
<evidence type="ECO:0000313" key="2">
    <source>
        <dbReference type="EMBL" id="CZT11020.1"/>
    </source>
</evidence>
<dbReference type="Proteomes" id="UP000178912">
    <property type="component" value="Unassembled WGS sequence"/>
</dbReference>
<dbReference type="Pfam" id="PF01612">
    <property type="entry name" value="DNA_pol_A_exo1"/>
    <property type="match status" value="1"/>
</dbReference>
<dbReference type="GO" id="GO:0008408">
    <property type="term" value="F:3'-5' exonuclease activity"/>
    <property type="evidence" value="ECO:0007669"/>
    <property type="project" value="InterPro"/>
</dbReference>
<dbReference type="Gene3D" id="3.30.420.10">
    <property type="entry name" value="Ribonuclease H-like superfamily/Ribonuclease H"/>
    <property type="match status" value="1"/>
</dbReference>
<evidence type="ECO:0000259" key="1">
    <source>
        <dbReference type="Pfam" id="PF01612"/>
    </source>
</evidence>
<gene>
    <name evidence="2" type="ORF">RAG0_15317</name>
</gene>
<dbReference type="GO" id="GO:0006139">
    <property type="term" value="P:nucleobase-containing compound metabolic process"/>
    <property type="evidence" value="ECO:0007669"/>
    <property type="project" value="InterPro"/>
</dbReference>
<dbReference type="OrthoDB" id="26838at2759"/>
<organism evidence="2 3">
    <name type="scientific">Rhynchosporium agropyri</name>
    <dbReference type="NCBI Taxonomy" id="914238"/>
    <lineage>
        <taxon>Eukaryota</taxon>
        <taxon>Fungi</taxon>
        <taxon>Dikarya</taxon>
        <taxon>Ascomycota</taxon>
        <taxon>Pezizomycotina</taxon>
        <taxon>Leotiomycetes</taxon>
        <taxon>Helotiales</taxon>
        <taxon>Ploettnerulaceae</taxon>
        <taxon>Rhynchosporium</taxon>
    </lineage>
</organism>
<dbReference type="InterPro" id="IPR002562">
    <property type="entry name" value="3'-5'_exonuclease_dom"/>
</dbReference>
<reference evidence="3" key="1">
    <citation type="submission" date="2016-03" db="EMBL/GenBank/DDBJ databases">
        <authorList>
            <person name="Guldener U."/>
        </authorList>
    </citation>
    <scope>NUCLEOTIDE SEQUENCE [LARGE SCALE GENOMIC DNA]</scope>
    <source>
        <strain evidence="3">04CH-RAC-A.6.1</strain>
    </source>
</reference>
<evidence type="ECO:0000313" key="3">
    <source>
        <dbReference type="Proteomes" id="UP000178912"/>
    </source>
</evidence>
<keyword evidence="3" id="KW-1185">Reference proteome</keyword>
<dbReference type="EMBL" id="FJUX01000135">
    <property type="protein sequence ID" value="CZT11020.1"/>
    <property type="molecule type" value="Genomic_DNA"/>
</dbReference>